<evidence type="ECO:0000256" key="2">
    <source>
        <dbReference type="ARBA" id="ARBA00022723"/>
    </source>
</evidence>
<dbReference type="Gene3D" id="1.10.30.20">
    <property type="entry name" value="Bacterial XPD DNA helicase, FeS cluster domain"/>
    <property type="match status" value="1"/>
</dbReference>
<comment type="similarity">
    <text evidence="13">Belongs to the helicase family. DinG subfamily.</text>
</comment>
<dbReference type="InterPro" id="IPR006554">
    <property type="entry name" value="Helicase-like_DEXD_c2"/>
</dbReference>
<evidence type="ECO:0000256" key="10">
    <source>
        <dbReference type="ARBA" id="ARBA00023125"/>
    </source>
</evidence>
<dbReference type="Gene3D" id="3.90.320.10">
    <property type="match status" value="1"/>
</dbReference>
<accession>A0A4Z0R8V4</accession>
<keyword evidence="3" id="KW-0547">Nucleotide-binding</keyword>
<dbReference type="InterPro" id="IPR010614">
    <property type="entry name" value="RAD3-like_helicase_DEAD"/>
</dbReference>
<evidence type="ECO:0000256" key="4">
    <source>
        <dbReference type="ARBA" id="ARBA00022763"/>
    </source>
</evidence>
<dbReference type="GO" id="GO:0051539">
    <property type="term" value="F:4 iron, 4 sulfur cluster binding"/>
    <property type="evidence" value="ECO:0007669"/>
    <property type="project" value="UniProtKB-KW"/>
</dbReference>
<dbReference type="EMBL" id="SPQQ01000003">
    <property type="protein sequence ID" value="TGE38689.1"/>
    <property type="molecule type" value="Genomic_DNA"/>
</dbReference>
<evidence type="ECO:0000313" key="15">
    <source>
        <dbReference type="EMBL" id="TGE38689.1"/>
    </source>
</evidence>
<dbReference type="Gene3D" id="3.40.50.300">
    <property type="entry name" value="P-loop containing nucleotide triphosphate hydrolases"/>
    <property type="match status" value="2"/>
</dbReference>
<dbReference type="GO" id="GO:0003677">
    <property type="term" value="F:DNA binding"/>
    <property type="evidence" value="ECO:0007669"/>
    <property type="project" value="UniProtKB-KW"/>
</dbReference>
<dbReference type="PANTHER" id="PTHR11472:SF34">
    <property type="entry name" value="REGULATOR OF TELOMERE ELONGATION HELICASE 1"/>
    <property type="match status" value="1"/>
</dbReference>
<keyword evidence="10" id="KW-0238">DNA-binding</keyword>
<reference evidence="15 16" key="1">
    <citation type="submission" date="2019-03" db="EMBL/GenBank/DDBJ databases">
        <title>Draft Genome Sequence of Desulfosporosinus fructosivorans Strain 63.6F, Isolated from Marine Sediment in the Baltic Sea.</title>
        <authorList>
            <person name="Hausmann B."/>
            <person name="Vandieken V."/>
            <person name="Pjevac P."/>
            <person name="Schreck K."/>
            <person name="Herbold C.W."/>
            <person name="Loy A."/>
        </authorList>
    </citation>
    <scope>NUCLEOTIDE SEQUENCE [LARGE SCALE GENOMIC DNA]</scope>
    <source>
        <strain evidence="15 16">63.6F</strain>
    </source>
</reference>
<keyword evidence="16" id="KW-1185">Reference proteome</keyword>
<dbReference type="GO" id="GO:0005524">
    <property type="term" value="F:ATP binding"/>
    <property type="evidence" value="ECO:0007669"/>
    <property type="project" value="UniProtKB-KW"/>
</dbReference>
<dbReference type="Proteomes" id="UP000298460">
    <property type="component" value="Unassembled WGS sequence"/>
</dbReference>
<protein>
    <submittedName>
        <fullName evidence="15">ATP-dependent DNA helicase</fullName>
    </submittedName>
</protein>
<dbReference type="PANTHER" id="PTHR11472">
    <property type="entry name" value="DNA REPAIR DEAD HELICASE RAD3/XP-D SUBFAMILY MEMBER"/>
    <property type="match status" value="1"/>
</dbReference>
<dbReference type="AlphaFoldDB" id="A0A4Z0R8V4"/>
<dbReference type="GO" id="GO:0006281">
    <property type="term" value="P:DNA repair"/>
    <property type="evidence" value="ECO:0007669"/>
    <property type="project" value="UniProtKB-KW"/>
</dbReference>
<dbReference type="InterPro" id="IPR014013">
    <property type="entry name" value="Helic_SF1/SF2_ATP-bd_DinG/Rad3"/>
</dbReference>
<evidence type="ECO:0000259" key="14">
    <source>
        <dbReference type="PROSITE" id="PS51193"/>
    </source>
</evidence>
<keyword evidence="7" id="KW-0067">ATP-binding</keyword>
<keyword evidence="4" id="KW-0227">DNA damage</keyword>
<dbReference type="SMART" id="SM00491">
    <property type="entry name" value="HELICc2"/>
    <property type="match status" value="1"/>
</dbReference>
<organism evidence="15 16">
    <name type="scientific">Desulfosporosinus fructosivorans</name>
    <dbReference type="NCBI Taxonomy" id="2018669"/>
    <lineage>
        <taxon>Bacteria</taxon>
        <taxon>Bacillati</taxon>
        <taxon>Bacillota</taxon>
        <taxon>Clostridia</taxon>
        <taxon>Eubacteriales</taxon>
        <taxon>Desulfitobacteriaceae</taxon>
        <taxon>Desulfosporosinus</taxon>
    </lineage>
</organism>
<evidence type="ECO:0000256" key="3">
    <source>
        <dbReference type="ARBA" id="ARBA00022741"/>
    </source>
</evidence>
<gene>
    <name evidence="15" type="ORF">E4K67_11640</name>
</gene>
<evidence type="ECO:0000256" key="8">
    <source>
        <dbReference type="ARBA" id="ARBA00023004"/>
    </source>
</evidence>
<dbReference type="InterPro" id="IPR027417">
    <property type="entry name" value="P-loop_NTPase"/>
</dbReference>
<proteinExistence type="inferred from homology"/>
<dbReference type="GO" id="GO:0043139">
    <property type="term" value="F:5'-3' DNA helicase activity"/>
    <property type="evidence" value="ECO:0007669"/>
    <property type="project" value="UniProtKB-EC"/>
</dbReference>
<keyword evidence="8" id="KW-0408">Iron</keyword>
<dbReference type="InterPro" id="IPR045028">
    <property type="entry name" value="DinG/Rad3-like"/>
</dbReference>
<keyword evidence="5" id="KW-0378">Hydrolase</keyword>
<dbReference type="SUPFAM" id="SSF52540">
    <property type="entry name" value="P-loop containing nucleoside triphosphate hydrolases"/>
    <property type="match status" value="2"/>
</dbReference>
<dbReference type="SMART" id="SM00488">
    <property type="entry name" value="DEXDc2"/>
    <property type="match status" value="1"/>
</dbReference>
<dbReference type="InterPro" id="IPR042493">
    <property type="entry name" value="XPD_DNA_FeS"/>
</dbReference>
<evidence type="ECO:0000256" key="11">
    <source>
        <dbReference type="ARBA" id="ARBA00023204"/>
    </source>
</evidence>
<keyword evidence="1" id="KW-0004">4Fe-4S</keyword>
<keyword evidence="11" id="KW-0234">DNA repair</keyword>
<dbReference type="Pfam" id="PF06733">
    <property type="entry name" value="DEAD_2"/>
    <property type="match status" value="1"/>
</dbReference>
<feature type="domain" description="Helicase ATP-binding" evidence="14">
    <location>
        <begin position="190"/>
        <end position="446"/>
    </location>
</feature>
<keyword evidence="12" id="KW-0413">Isomerase</keyword>
<dbReference type="PROSITE" id="PS51193">
    <property type="entry name" value="HELICASE_ATP_BIND_2"/>
    <property type="match status" value="1"/>
</dbReference>
<evidence type="ECO:0000256" key="12">
    <source>
        <dbReference type="ARBA" id="ARBA00023235"/>
    </source>
</evidence>
<evidence type="ECO:0000313" key="16">
    <source>
        <dbReference type="Proteomes" id="UP000298460"/>
    </source>
</evidence>
<evidence type="ECO:0000256" key="5">
    <source>
        <dbReference type="ARBA" id="ARBA00022801"/>
    </source>
</evidence>
<comment type="caution">
    <text evidence="15">The sequence shown here is derived from an EMBL/GenBank/DDBJ whole genome shotgun (WGS) entry which is preliminary data.</text>
</comment>
<keyword evidence="2" id="KW-0479">Metal-binding</keyword>
<evidence type="ECO:0000256" key="13">
    <source>
        <dbReference type="ARBA" id="ARBA00038058"/>
    </source>
</evidence>
<dbReference type="InterPro" id="IPR011604">
    <property type="entry name" value="PDDEXK-like_dom_sf"/>
</dbReference>
<dbReference type="Gene3D" id="1.10.275.40">
    <property type="match status" value="1"/>
</dbReference>
<name>A0A4Z0R8V4_9FIRM</name>
<sequence length="796" mass="91067">MITIKVSVRTLVEFVLKQGDLQPGSIGASRAQEAIKAHQYVQSTSGLDYMPEVTLRYIYAKPKAQQACDLSEDFGLEISGRADGIIKKDFGGCIDEIKTTSLDLSLIEESFSDLHWAQAQCYAFMYAVQEGLEVMETQLTYFQLDMALIKRFSRSFSLTELSEFFFSLAERYLAWAIKLQKWSEVRDASIRAMQFPFGKYRPGQRELAVAVYQTIKQSQKLFAQAPTGIGKTLGTLFPALKAMAEGLTVQIFYLTAKTITRTVAEKSLTDLQKRGLAIKRLTLTAKRKLCFLPEATCQPEDCPYARGYYDRMRGAVEDLFSEEAWTRQVIESFAHKHSICPFEFSLEMANWADIVICDYNYVFDPRVYLRRFFLDGGEYTFLVDEAHNLVDRAREMFSAELGKESWLRLKRQTKDDNARLTKSVTKVNSVLVKEKKRCAEVSGNREIVEKELPVKLNHALHNFVKEAEHFLKKNDHPVVWREQLVEHYFLALSFIRTADSYDERYVTYLQPTQDDFRVKLFCLDPSVRLKEALGRGRAAVLFSATLSPMDYFMNVLGGEEASFKLKLTSPFPAENLCLLINDRISTKYKQRASTYDLVAEAISAAVFHKEGNYLVYFPSYEYLQQVYLQFRAQNQPISVICQTPGMEEEERDEFLAAFATNPEQTLVGFALMGGIFGEGIDLIGDRLSGVIVVGVGLPQMGMERDIIRSYYETTSRQGYEFAYMYPGLNKVLQAVGRVIRTEEDRGIVLLIDQRFSLSAYKKLFPAEWKKVHYAVDAESIRKIIGSFWAEPKYELK</sequence>
<dbReference type="GO" id="GO:0016818">
    <property type="term" value="F:hydrolase activity, acting on acid anhydrides, in phosphorus-containing anhydrides"/>
    <property type="evidence" value="ECO:0007669"/>
    <property type="project" value="InterPro"/>
</dbReference>
<dbReference type="Pfam" id="PF13307">
    <property type="entry name" value="Helicase_C_2"/>
    <property type="match status" value="1"/>
</dbReference>
<evidence type="ECO:0000256" key="6">
    <source>
        <dbReference type="ARBA" id="ARBA00022806"/>
    </source>
</evidence>
<dbReference type="InterPro" id="IPR006555">
    <property type="entry name" value="ATP-dep_Helicase_C"/>
</dbReference>
<keyword evidence="9" id="KW-0411">Iron-sulfur</keyword>
<evidence type="ECO:0000256" key="9">
    <source>
        <dbReference type="ARBA" id="ARBA00023014"/>
    </source>
</evidence>
<dbReference type="OrthoDB" id="9765586at2"/>
<dbReference type="GO" id="GO:0046872">
    <property type="term" value="F:metal ion binding"/>
    <property type="evidence" value="ECO:0007669"/>
    <property type="project" value="UniProtKB-KW"/>
</dbReference>
<evidence type="ECO:0000256" key="1">
    <source>
        <dbReference type="ARBA" id="ARBA00022485"/>
    </source>
</evidence>
<keyword evidence="6 15" id="KW-0347">Helicase</keyword>
<evidence type="ECO:0000256" key="7">
    <source>
        <dbReference type="ARBA" id="ARBA00022840"/>
    </source>
</evidence>